<gene>
    <name evidence="1" type="ORF">NPIL_628001</name>
</gene>
<accession>A0A8X6NLQ4</accession>
<evidence type="ECO:0000313" key="1">
    <source>
        <dbReference type="EMBL" id="GFT22407.1"/>
    </source>
</evidence>
<sequence length="91" mass="10522">MSTLPQDITESPYPVLTDTKRQPSTCVCQKKREPGQIKERDTCMKAENQLWKDDFRFFFLYSVSRGRDFRFGTSLVSLSSCAIASYRLSLL</sequence>
<reference evidence="1" key="1">
    <citation type="submission" date="2020-08" db="EMBL/GenBank/DDBJ databases">
        <title>Multicomponent nature underlies the extraordinary mechanical properties of spider dragline silk.</title>
        <authorList>
            <person name="Kono N."/>
            <person name="Nakamura H."/>
            <person name="Mori M."/>
            <person name="Yoshida Y."/>
            <person name="Ohtoshi R."/>
            <person name="Malay A.D."/>
            <person name="Moran D.A.P."/>
            <person name="Tomita M."/>
            <person name="Numata K."/>
            <person name="Arakawa K."/>
        </authorList>
    </citation>
    <scope>NUCLEOTIDE SEQUENCE</scope>
</reference>
<proteinExistence type="predicted"/>
<name>A0A8X6NLQ4_NEPPI</name>
<dbReference type="EMBL" id="BMAW01059707">
    <property type="protein sequence ID" value="GFT22407.1"/>
    <property type="molecule type" value="Genomic_DNA"/>
</dbReference>
<keyword evidence="2" id="KW-1185">Reference proteome</keyword>
<comment type="caution">
    <text evidence="1">The sequence shown here is derived from an EMBL/GenBank/DDBJ whole genome shotgun (WGS) entry which is preliminary data.</text>
</comment>
<protein>
    <submittedName>
        <fullName evidence="1">Uncharacterized protein</fullName>
    </submittedName>
</protein>
<dbReference type="AlphaFoldDB" id="A0A8X6NLQ4"/>
<dbReference type="Proteomes" id="UP000887013">
    <property type="component" value="Unassembled WGS sequence"/>
</dbReference>
<organism evidence="1 2">
    <name type="scientific">Nephila pilipes</name>
    <name type="common">Giant wood spider</name>
    <name type="synonym">Nephila maculata</name>
    <dbReference type="NCBI Taxonomy" id="299642"/>
    <lineage>
        <taxon>Eukaryota</taxon>
        <taxon>Metazoa</taxon>
        <taxon>Ecdysozoa</taxon>
        <taxon>Arthropoda</taxon>
        <taxon>Chelicerata</taxon>
        <taxon>Arachnida</taxon>
        <taxon>Araneae</taxon>
        <taxon>Araneomorphae</taxon>
        <taxon>Entelegynae</taxon>
        <taxon>Araneoidea</taxon>
        <taxon>Nephilidae</taxon>
        <taxon>Nephila</taxon>
    </lineage>
</organism>
<evidence type="ECO:0000313" key="2">
    <source>
        <dbReference type="Proteomes" id="UP000887013"/>
    </source>
</evidence>